<gene>
    <name evidence="1" type="ORF">BpHYR1_027545</name>
</gene>
<keyword evidence="2" id="KW-1185">Reference proteome</keyword>
<accession>A0A3M7SNZ0</accession>
<comment type="caution">
    <text evidence="1">The sequence shown here is derived from an EMBL/GenBank/DDBJ whole genome shotgun (WGS) entry which is preliminary data.</text>
</comment>
<dbReference type="Proteomes" id="UP000276133">
    <property type="component" value="Unassembled WGS sequence"/>
</dbReference>
<protein>
    <submittedName>
        <fullName evidence="1">Uncharacterized protein</fullName>
    </submittedName>
</protein>
<dbReference type="AlphaFoldDB" id="A0A3M7SNZ0"/>
<evidence type="ECO:0000313" key="1">
    <source>
        <dbReference type="EMBL" id="RNA37392.1"/>
    </source>
</evidence>
<sequence>MRRIRNRVSQFSTSRSYPKCIKFLKFAYCNVGKIIPIKFPNILVSFELQDFLTYKSIFSSSKVRLRFLEFSDD</sequence>
<dbReference type="EMBL" id="REGN01001051">
    <property type="protein sequence ID" value="RNA37392.1"/>
    <property type="molecule type" value="Genomic_DNA"/>
</dbReference>
<reference evidence="1 2" key="1">
    <citation type="journal article" date="2018" name="Sci. Rep.">
        <title>Genomic signatures of local adaptation to the degree of environmental predictability in rotifers.</title>
        <authorList>
            <person name="Franch-Gras L."/>
            <person name="Hahn C."/>
            <person name="Garcia-Roger E.M."/>
            <person name="Carmona M.J."/>
            <person name="Serra M."/>
            <person name="Gomez A."/>
        </authorList>
    </citation>
    <scope>NUCLEOTIDE SEQUENCE [LARGE SCALE GENOMIC DNA]</scope>
    <source>
        <strain evidence="1">HYR1</strain>
    </source>
</reference>
<organism evidence="1 2">
    <name type="scientific">Brachionus plicatilis</name>
    <name type="common">Marine rotifer</name>
    <name type="synonym">Brachionus muelleri</name>
    <dbReference type="NCBI Taxonomy" id="10195"/>
    <lineage>
        <taxon>Eukaryota</taxon>
        <taxon>Metazoa</taxon>
        <taxon>Spiralia</taxon>
        <taxon>Gnathifera</taxon>
        <taxon>Rotifera</taxon>
        <taxon>Eurotatoria</taxon>
        <taxon>Monogononta</taxon>
        <taxon>Pseudotrocha</taxon>
        <taxon>Ploima</taxon>
        <taxon>Brachionidae</taxon>
        <taxon>Brachionus</taxon>
    </lineage>
</organism>
<evidence type="ECO:0000313" key="2">
    <source>
        <dbReference type="Proteomes" id="UP000276133"/>
    </source>
</evidence>
<name>A0A3M7SNZ0_BRAPC</name>
<proteinExistence type="predicted"/>